<dbReference type="AlphaFoldDB" id="A0A3N4KYF6"/>
<keyword evidence="3" id="KW-1185">Reference proteome</keyword>
<sequence>MSFAELDEDDITTTSVTDDIWARRSHCPHPSTGRQVCSHLPHYTHITQNHKAPKLGAECDNMHTQTKEVIPACKRKEAMKSSNSKSRRVLKTKSRGDGSRGWSKVAKNRSKSPKTQNPQKKSKVQMPSMPNKPRSKHRQTDLIRNLLDGVPSTTKFQRDKCSQRFIPRAKATKSVSIISPNHP</sequence>
<protein>
    <submittedName>
        <fullName evidence="2">Uncharacterized protein</fullName>
    </submittedName>
</protein>
<dbReference type="InParanoid" id="A0A3N4KYF6"/>
<evidence type="ECO:0000313" key="3">
    <source>
        <dbReference type="Proteomes" id="UP000277580"/>
    </source>
</evidence>
<proteinExistence type="predicted"/>
<dbReference type="EMBL" id="ML119112">
    <property type="protein sequence ID" value="RPB15603.1"/>
    <property type="molecule type" value="Genomic_DNA"/>
</dbReference>
<accession>A0A3N4KYF6</accession>
<evidence type="ECO:0000313" key="2">
    <source>
        <dbReference type="EMBL" id="RPB15603.1"/>
    </source>
</evidence>
<evidence type="ECO:0000256" key="1">
    <source>
        <dbReference type="SAM" id="MobiDB-lite"/>
    </source>
</evidence>
<dbReference type="Proteomes" id="UP000277580">
    <property type="component" value="Unassembled WGS sequence"/>
</dbReference>
<reference evidence="2 3" key="1">
    <citation type="journal article" date="2018" name="Nat. Ecol. Evol.">
        <title>Pezizomycetes genomes reveal the molecular basis of ectomycorrhizal truffle lifestyle.</title>
        <authorList>
            <person name="Murat C."/>
            <person name="Payen T."/>
            <person name="Noel B."/>
            <person name="Kuo A."/>
            <person name="Morin E."/>
            <person name="Chen J."/>
            <person name="Kohler A."/>
            <person name="Krizsan K."/>
            <person name="Balestrini R."/>
            <person name="Da Silva C."/>
            <person name="Montanini B."/>
            <person name="Hainaut M."/>
            <person name="Levati E."/>
            <person name="Barry K.W."/>
            <person name="Belfiori B."/>
            <person name="Cichocki N."/>
            <person name="Clum A."/>
            <person name="Dockter R.B."/>
            <person name="Fauchery L."/>
            <person name="Guy J."/>
            <person name="Iotti M."/>
            <person name="Le Tacon F."/>
            <person name="Lindquist E.A."/>
            <person name="Lipzen A."/>
            <person name="Malagnac F."/>
            <person name="Mello A."/>
            <person name="Molinier V."/>
            <person name="Miyauchi S."/>
            <person name="Poulain J."/>
            <person name="Riccioni C."/>
            <person name="Rubini A."/>
            <person name="Sitrit Y."/>
            <person name="Splivallo R."/>
            <person name="Traeger S."/>
            <person name="Wang M."/>
            <person name="Zifcakova L."/>
            <person name="Wipf D."/>
            <person name="Zambonelli A."/>
            <person name="Paolocci F."/>
            <person name="Nowrousian M."/>
            <person name="Ottonello S."/>
            <person name="Baldrian P."/>
            <person name="Spatafora J.W."/>
            <person name="Henrissat B."/>
            <person name="Nagy L.G."/>
            <person name="Aury J.M."/>
            <person name="Wincker P."/>
            <person name="Grigoriev I.V."/>
            <person name="Bonfante P."/>
            <person name="Martin F.M."/>
        </authorList>
    </citation>
    <scope>NUCLEOTIDE SEQUENCE [LARGE SCALE GENOMIC DNA]</scope>
    <source>
        <strain evidence="2 3">CCBAS932</strain>
    </source>
</reference>
<feature type="region of interest" description="Disordered" evidence="1">
    <location>
        <begin position="75"/>
        <end position="141"/>
    </location>
</feature>
<gene>
    <name evidence="2" type="ORF">P167DRAFT_542761</name>
</gene>
<name>A0A3N4KYF6_9PEZI</name>
<organism evidence="2 3">
    <name type="scientific">Morchella conica CCBAS932</name>
    <dbReference type="NCBI Taxonomy" id="1392247"/>
    <lineage>
        <taxon>Eukaryota</taxon>
        <taxon>Fungi</taxon>
        <taxon>Dikarya</taxon>
        <taxon>Ascomycota</taxon>
        <taxon>Pezizomycotina</taxon>
        <taxon>Pezizomycetes</taxon>
        <taxon>Pezizales</taxon>
        <taxon>Morchellaceae</taxon>
        <taxon>Morchella</taxon>
    </lineage>
</organism>